<comment type="subcellular location">
    <subcellularLocation>
        <location evidence="9">Cytoplasm</location>
    </subcellularLocation>
</comment>
<dbReference type="Gene3D" id="3.90.199.10">
    <property type="entry name" value="Topoisomerase II, domain 5"/>
    <property type="match status" value="1"/>
</dbReference>
<dbReference type="AlphaFoldDB" id="A0A2V5JZL2"/>
<dbReference type="GO" id="GO:0003677">
    <property type="term" value="F:DNA binding"/>
    <property type="evidence" value="ECO:0007669"/>
    <property type="project" value="UniProtKB-UniRule"/>
</dbReference>
<feature type="domain" description="Topo IIA-type catalytic" evidence="12">
    <location>
        <begin position="35"/>
        <end position="498"/>
    </location>
</feature>
<dbReference type="InterPro" id="IPR013757">
    <property type="entry name" value="Topo_IIA_A_a_sf"/>
</dbReference>
<dbReference type="Proteomes" id="UP000247476">
    <property type="component" value="Unassembled WGS sequence"/>
</dbReference>
<feature type="short sequence motif" description="GyrA-box" evidence="9">
    <location>
        <begin position="525"/>
        <end position="531"/>
    </location>
</feature>
<feature type="compositionally biased region" description="Acidic residues" evidence="11">
    <location>
        <begin position="810"/>
        <end position="821"/>
    </location>
</feature>
<dbReference type="EC" id="5.6.2.2" evidence="9"/>
<comment type="subunit">
    <text evidence="9">Heterotetramer, composed of two GyrA and two GyrB chains. In the heterotetramer, GyrA contains the active site tyrosine that forms a transient covalent intermediate with DNA, while GyrB binds cofactors and catalyzes ATP hydrolysis.</text>
</comment>
<evidence type="ECO:0000256" key="2">
    <source>
        <dbReference type="ARBA" id="ARBA00008263"/>
    </source>
</evidence>
<dbReference type="GO" id="GO:0034335">
    <property type="term" value="F:DNA negative supercoiling activity"/>
    <property type="evidence" value="ECO:0007669"/>
    <property type="project" value="UniProtKB-ARBA"/>
</dbReference>
<evidence type="ECO:0000256" key="4">
    <source>
        <dbReference type="ARBA" id="ARBA00022741"/>
    </source>
</evidence>
<dbReference type="Gene3D" id="3.30.1360.40">
    <property type="match status" value="1"/>
</dbReference>
<organism evidence="13 14">
    <name type="scientific">Paenibacillus flagellatus</name>
    <dbReference type="NCBI Taxonomy" id="2211139"/>
    <lineage>
        <taxon>Bacteria</taxon>
        <taxon>Bacillati</taxon>
        <taxon>Bacillota</taxon>
        <taxon>Bacilli</taxon>
        <taxon>Bacillales</taxon>
        <taxon>Paenibacillaceae</taxon>
        <taxon>Paenibacillus</taxon>
    </lineage>
</organism>
<feature type="active site" description="O-(5'-phospho-DNA)-tyrosine intermediate" evidence="9 10">
    <location>
        <position position="123"/>
    </location>
</feature>
<dbReference type="InterPro" id="IPR013758">
    <property type="entry name" value="Topo_IIA_A/C_ab"/>
</dbReference>
<dbReference type="NCBIfam" id="TIGR01063">
    <property type="entry name" value="gyrA"/>
    <property type="match status" value="1"/>
</dbReference>
<dbReference type="Pfam" id="PF00521">
    <property type="entry name" value="DNA_topoisoIV"/>
    <property type="match status" value="1"/>
</dbReference>
<dbReference type="InterPro" id="IPR050220">
    <property type="entry name" value="Type_II_DNA_Topoisomerases"/>
</dbReference>
<proteinExistence type="inferred from homology"/>
<dbReference type="GO" id="GO:0006265">
    <property type="term" value="P:DNA topological change"/>
    <property type="evidence" value="ECO:0007669"/>
    <property type="project" value="UniProtKB-UniRule"/>
</dbReference>
<comment type="similarity">
    <text evidence="2 9">Belongs to the type II topoisomerase GyrA/ParC subunit family.</text>
</comment>
<dbReference type="SUPFAM" id="SSF101904">
    <property type="entry name" value="GyrA/ParC C-terminal domain-like"/>
    <property type="match status" value="1"/>
</dbReference>
<name>A0A2V5JZL2_9BACL</name>
<dbReference type="PROSITE" id="PS52040">
    <property type="entry name" value="TOPO_IIA"/>
    <property type="match status" value="1"/>
</dbReference>
<dbReference type="Gene3D" id="2.120.10.90">
    <property type="entry name" value="DNA gyrase/topoisomerase IV, subunit A, C-terminal"/>
    <property type="match status" value="1"/>
</dbReference>
<evidence type="ECO:0000256" key="8">
    <source>
        <dbReference type="ARBA" id="ARBA00023235"/>
    </source>
</evidence>
<gene>
    <name evidence="9" type="primary">gyrA</name>
    <name evidence="13" type="ORF">DLM86_19505</name>
</gene>
<evidence type="ECO:0000256" key="1">
    <source>
        <dbReference type="ARBA" id="ARBA00000185"/>
    </source>
</evidence>
<evidence type="ECO:0000313" key="13">
    <source>
        <dbReference type="EMBL" id="PYI52375.1"/>
    </source>
</evidence>
<dbReference type="SUPFAM" id="SSF56719">
    <property type="entry name" value="Type II DNA topoisomerase"/>
    <property type="match status" value="1"/>
</dbReference>
<dbReference type="NCBIfam" id="NF004043">
    <property type="entry name" value="PRK05560.1"/>
    <property type="match status" value="1"/>
</dbReference>
<keyword evidence="6 9" id="KW-0799">Topoisomerase</keyword>
<comment type="caution">
    <text evidence="13">The sequence shown here is derived from an EMBL/GenBank/DDBJ whole genome shotgun (WGS) entry which is preliminary data.</text>
</comment>
<comment type="catalytic activity">
    <reaction evidence="1 9 10">
        <text>ATP-dependent breakage, passage and rejoining of double-stranded DNA.</text>
        <dbReference type="EC" id="5.6.2.2"/>
    </reaction>
</comment>
<dbReference type="SMART" id="SM00434">
    <property type="entry name" value="TOP4c"/>
    <property type="match status" value="1"/>
</dbReference>
<evidence type="ECO:0000256" key="5">
    <source>
        <dbReference type="ARBA" id="ARBA00022840"/>
    </source>
</evidence>
<keyword evidence="14" id="KW-1185">Reference proteome</keyword>
<dbReference type="FunFam" id="3.30.1360.40:FF:000002">
    <property type="entry name" value="DNA gyrase subunit A"/>
    <property type="match status" value="1"/>
</dbReference>
<dbReference type="Gene3D" id="1.10.268.10">
    <property type="entry name" value="Topoisomerase, domain 3"/>
    <property type="match status" value="1"/>
</dbReference>
<dbReference type="NCBIfam" id="NF004044">
    <property type="entry name" value="PRK05561.1"/>
    <property type="match status" value="1"/>
</dbReference>
<evidence type="ECO:0000256" key="9">
    <source>
        <dbReference type="HAMAP-Rule" id="MF_01897"/>
    </source>
</evidence>
<evidence type="ECO:0000256" key="10">
    <source>
        <dbReference type="PROSITE-ProRule" id="PRU01384"/>
    </source>
</evidence>
<dbReference type="FunFam" id="2.120.10.90:FF:000004">
    <property type="entry name" value="DNA gyrase subunit A"/>
    <property type="match status" value="1"/>
</dbReference>
<evidence type="ECO:0000256" key="3">
    <source>
        <dbReference type="ARBA" id="ARBA00022490"/>
    </source>
</evidence>
<dbReference type="FunFam" id="1.10.268.10:FF:000001">
    <property type="entry name" value="DNA gyrase subunit A"/>
    <property type="match status" value="1"/>
</dbReference>
<dbReference type="CDD" id="cd00187">
    <property type="entry name" value="TOP4c"/>
    <property type="match status" value="1"/>
</dbReference>
<keyword evidence="3 9" id="KW-0963">Cytoplasm</keyword>
<dbReference type="PANTHER" id="PTHR43493">
    <property type="entry name" value="DNA GYRASE/TOPOISOMERASE SUBUNIT A"/>
    <property type="match status" value="1"/>
</dbReference>
<dbReference type="OrthoDB" id="9806486at2"/>
<dbReference type="GO" id="GO:0005737">
    <property type="term" value="C:cytoplasm"/>
    <property type="evidence" value="ECO:0007669"/>
    <property type="project" value="UniProtKB-SubCell"/>
</dbReference>
<dbReference type="InterPro" id="IPR013760">
    <property type="entry name" value="Topo_IIA-like_dom_sf"/>
</dbReference>
<comment type="miscellaneous">
    <text evidence="9">Few gyrases are as efficient as E.coli at forming negative supercoils. Not all organisms have 2 type II topoisomerases; in organisms with a single type II topoisomerase this enzyme also has to decatenate newly replicated chromosomes.</text>
</comment>
<evidence type="ECO:0000256" key="11">
    <source>
        <dbReference type="SAM" id="MobiDB-lite"/>
    </source>
</evidence>
<keyword evidence="8 9" id="KW-0413">Isomerase</keyword>
<dbReference type="RefSeq" id="WP_110841744.1">
    <property type="nucleotide sequence ID" value="NZ_QJVJ01000009.1"/>
</dbReference>
<reference evidence="13 14" key="1">
    <citation type="submission" date="2018-05" db="EMBL/GenBank/DDBJ databases">
        <title>Paenibacillus flagellatus sp. nov., isolated from selenium mineral soil.</title>
        <authorList>
            <person name="Dai X."/>
        </authorList>
    </citation>
    <scope>NUCLEOTIDE SEQUENCE [LARGE SCALE GENOMIC DNA]</scope>
    <source>
        <strain evidence="13 14">DXL2</strain>
    </source>
</reference>
<dbReference type="InterPro" id="IPR002205">
    <property type="entry name" value="Topo_IIA_dom_A"/>
</dbReference>
<dbReference type="EMBL" id="QJVJ01000009">
    <property type="protein sequence ID" value="PYI52375.1"/>
    <property type="molecule type" value="Genomic_DNA"/>
</dbReference>
<dbReference type="HAMAP" id="MF_01897">
    <property type="entry name" value="GyrA"/>
    <property type="match status" value="1"/>
</dbReference>
<evidence type="ECO:0000259" key="12">
    <source>
        <dbReference type="PROSITE" id="PS52040"/>
    </source>
</evidence>
<evidence type="ECO:0000256" key="7">
    <source>
        <dbReference type="ARBA" id="ARBA00023125"/>
    </source>
</evidence>
<dbReference type="GO" id="GO:0006261">
    <property type="term" value="P:DNA-templated DNA replication"/>
    <property type="evidence" value="ECO:0007669"/>
    <property type="project" value="UniProtKB-UniRule"/>
</dbReference>
<comment type="function">
    <text evidence="9">A type II topoisomerase that negatively supercoils closed circular double-stranded (ds) DNA in an ATP-dependent manner to modulate DNA topology and maintain chromosomes in an underwound state. Negative supercoiling favors strand separation, and DNA replication, transcription, recombination and repair, all of which involve strand separation. Also able to catalyze the interconversion of other topological isomers of dsDNA rings, including catenanes and knotted rings. Type II topoisomerases break and join 2 DNA strands simultaneously in an ATP-dependent manner.</text>
</comment>
<dbReference type="InterPro" id="IPR006691">
    <property type="entry name" value="GyrA/parC_rep"/>
</dbReference>
<keyword evidence="5 9" id="KW-0067">ATP-binding</keyword>
<dbReference type="InterPro" id="IPR035516">
    <property type="entry name" value="Gyrase/topoIV_suA_C"/>
</dbReference>
<dbReference type="InterPro" id="IPR005743">
    <property type="entry name" value="GyrA"/>
</dbReference>
<feature type="region of interest" description="Disordered" evidence="11">
    <location>
        <begin position="801"/>
        <end position="821"/>
    </location>
</feature>
<evidence type="ECO:0000256" key="6">
    <source>
        <dbReference type="ARBA" id="ARBA00023029"/>
    </source>
</evidence>
<dbReference type="PANTHER" id="PTHR43493:SF5">
    <property type="entry name" value="DNA GYRASE SUBUNIT A, CHLOROPLASTIC_MITOCHONDRIAL"/>
    <property type="match status" value="1"/>
</dbReference>
<accession>A0A2V5JZL2</accession>
<protein>
    <recommendedName>
        <fullName evidence="9">DNA gyrase subunit A</fullName>
        <ecNumber evidence="9">5.6.2.2</ecNumber>
    </recommendedName>
</protein>
<keyword evidence="7 9" id="KW-0238">DNA-binding</keyword>
<keyword evidence="4 9" id="KW-0547">Nucleotide-binding</keyword>
<evidence type="ECO:0000313" key="14">
    <source>
        <dbReference type="Proteomes" id="UP000247476"/>
    </source>
</evidence>
<dbReference type="GO" id="GO:0009330">
    <property type="term" value="C:DNA topoisomerase type II (double strand cut, ATP-hydrolyzing) complex"/>
    <property type="evidence" value="ECO:0007669"/>
    <property type="project" value="TreeGrafter"/>
</dbReference>
<sequence>MAEENQSQVRDIDIGTEMRTSFMDYAMSIIVSRALPDVRDGLKPVHRRILYAMSELGMAPDKPYKKSARIVGEVIGKYHPHGDSAVYETMVGLAQDFSTRYMLVDGHGNFGSIDGDMAAAMRYTEARLSKISMELLRDLQKETIDFVPNYDGEETEPSVLPSRYPNLLVNGSYGIAVGMATSIPPHNLGEVIDGVQMLIDNPDVTPLDLMQAIKGPDFPTGAYILGREGIRQAYTTGRGSATMRAKVEIEETNNKARIIVYELPYKVNKAKLVEKIAELVRDKVIDGITDLRDESDRTGMRVVIELRRDVNPSVVLNNLYKHTPMQTNYGIIMLALVNGEPKVLNLRDMLYYYLKHQQEVIRRRTEYDLRKAEARAHILEGLRIALDHLDEVIALIRGSRTTEEARDGLMSRFSLSYEQAQAILDMRLQRLTGLEREKIEAEYAELMQKIAEYRAILADEQLILGIISEELREIKEKFADARRSEITVGEESIEDEDLIPREDVIITITHTGYVKRLPVTTYRSQKRGGRGVVGMDTKDNDFVEHLFVSNTHQYLMFFTNKGKAYRLKAYEIPDLSRTARGTPIINLIQIEQGETVNAVIPIENFDSEQYLFFATKNGIVKKTPLDDYSNIRRAGLIAINLREDDDLIAVKLTDGKQEIIMGTKQGMSIRFPEDDVRPMGRSATGVKGISISDDDAVIDMDVVNVEDDVLIVTSKGYGKRTPMDEYRIQSRGGKGIKTLNVTGKNGPVVGLKVVKNEEDLMIITASGTIIRTSMSGINTMGRNTQGVKLINIREDDEVATVTRVEKSEEVAGEAETEEAGE</sequence>
<dbReference type="FunFam" id="3.90.199.10:FF:000001">
    <property type="entry name" value="DNA gyrase subunit A"/>
    <property type="match status" value="1"/>
</dbReference>
<dbReference type="GO" id="GO:0005524">
    <property type="term" value="F:ATP binding"/>
    <property type="evidence" value="ECO:0007669"/>
    <property type="project" value="UniProtKB-UniRule"/>
</dbReference>
<dbReference type="GO" id="GO:0005694">
    <property type="term" value="C:chromosome"/>
    <property type="evidence" value="ECO:0007669"/>
    <property type="project" value="InterPro"/>
</dbReference>
<dbReference type="Pfam" id="PF03989">
    <property type="entry name" value="DNA_gyraseA_C"/>
    <property type="match status" value="6"/>
</dbReference>